<dbReference type="NCBIfam" id="TIGR00200">
    <property type="entry name" value="cinA_nterm"/>
    <property type="match status" value="1"/>
</dbReference>
<evidence type="ECO:0000313" key="4">
    <source>
        <dbReference type="Proteomes" id="UP000199225"/>
    </source>
</evidence>
<dbReference type="InterPro" id="IPR041424">
    <property type="entry name" value="CinA_KH"/>
</dbReference>
<dbReference type="Gene3D" id="3.40.980.10">
    <property type="entry name" value="MoaB/Mog-like domain"/>
    <property type="match status" value="1"/>
</dbReference>
<dbReference type="PANTHER" id="PTHR13939">
    <property type="entry name" value="NICOTINAMIDE-NUCLEOTIDE AMIDOHYDROLASE PNCC"/>
    <property type="match status" value="1"/>
</dbReference>
<dbReference type="InterPro" id="IPR008135">
    <property type="entry name" value="Competence-induced_CinA"/>
</dbReference>
<dbReference type="RefSeq" id="WP_093191520.1">
    <property type="nucleotide sequence ID" value="NZ_FNEV01000001.1"/>
</dbReference>
<dbReference type="Pfam" id="PF00994">
    <property type="entry name" value="MoCF_biosynth"/>
    <property type="match status" value="1"/>
</dbReference>
<dbReference type="SUPFAM" id="SSF53218">
    <property type="entry name" value="Molybdenum cofactor biosynthesis proteins"/>
    <property type="match status" value="1"/>
</dbReference>
<dbReference type="SMART" id="SM00852">
    <property type="entry name" value="MoCF_biosynth"/>
    <property type="match status" value="1"/>
</dbReference>
<dbReference type="HAMAP" id="MF_00226_B">
    <property type="entry name" value="CinA_B"/>
    <property type="match status" value="1"/>
</dbReference>
<dbReference type="SUPFAM" id="SSF142433">
    <property type="entry name" value="CinA-like"/>
    <property type="match status" value="1"/>
</dbReference>
<dbReference type="InterPro" id="IPR050101">
    <property type="entry name" value="CinA"/>
</dbReference>
<organism evidence="3 4">
    <name type="scientific">Salimicrobium halophilum</name>
    <dbReference type="NCBI Taxonomy" id="86666"/>
    <lineage>
        <taxon>Bacteria</taxon>
        <taxon>Bacillati</taxon>
        <taxon>Bacillota</taxon>
        <taxon>Bacilli</taxon>
        <taxon>Bacillales</taxon>
        <taxon>Bacillaceae</taxon>
        <taxon>Salimicrobium</taxon>
    </lineage>
</organism>
<evidence type="ECO:0000259" key="2">
    <source>
        <dbReference type="SMART" id="SM00852"/>
    </source>
</evidence>
<dbReference type="InterPro" id="IPR036653">
    <property type="entry name" value="CinA-like_C"/>
</dbReference>
<dbReference type="CDD" id="cd00885">
    <property type="entry name" value="cinA"/>
    <property type="match status" value="1"/>
</dbReference>
<dbReference type="NCBIfam" id="NF001813">
    <property type="entry name" value="PRK00549.1"/>
    <property type="match status" value="1"/>
</dbReference>
<feature type="domain" description="MoaB/Mog" evidence="2">
    <location>
        <begin position="7"/>
        <end position="174"/>
    </location>
</feature>
<dbReference type="Proteomes" id="UP000199225">
    <property type="component" value="Unassembled WGS sequence"/>
</dbReference>
<dbReference type="EMBL" id="FNEV01000001">
    <property type="protein sequence ID" value="SDJ00576.1"/>
    <property type="molecule type" value="Genomic_DNA"/>
</dbReference>
<dbReference type="STRING" id="86666.SAMN04490247_0436"/>
<dbReference type="NCBIfam" id="TIGR00177">
    <property type="entry name" value="molyb_syn"/>
    <property type="match status" value="1"/>
</dbReference>
<dbReference type="InterPro" id="IPR008136">
    <property type="entry name" value="CinA_C"/>
</dbReference>
<dbReference type="Pfam" id="PF02464">
    <property type="entry name" value="CinA"/>
    <property type="match status" value="1"/>
</dbReference>
<dbReference type="Gene3D" id="3.30.70.2860">
    <property type="match status" value="1"/>
</dbReference>
<dbReference type="NCBIfam" id="TIGR00199">
    <property type="entry name" value="PncC_domain"/>
    <property type="match status" value="1"/>
</dbReference>
<accession>A0A1G8Q7P1</accession>
<gene>
    <name evidence="1" type="primary">cinA</name>
    <name evidence="3" type="ORF">SAMN04490247_0436</name>
</gene>
<dbReference type="Pfam" id="PF18146">
    <property type="entry name" value="CinA_KH"/>
    <property type="match status" value="1"/>
</dbReference>
<evidence type="ECO:0000313" key="3">
    <source>
        <dbReference type="EMBL" id="SDJ00576.1"/>
    </source>
</evidence>
<dbReference type="Gene3D" id="3.90.950.20">
    <property type="entry name" value="CinA-like"/>
    <property type="match status" value="1"/>
</dbReference>
<protein>
    <recommendedName>
        <fullName evidence="1">Putative competence-damage inducible protein</fullName>
    </recommendedName>
</protein>
<reference evidence="4" key="1">
    <citation type="submission" date="2016-10" db="EMBL/GenBank/DDBJ databases">
        <authorList>
            <person name="Varghese N."/>
            <person name="Submissions S."/>
        </authorList>
    </citation>
    <scope>NUCLEOTIDE SEQUENCE [LARGE SCALE GENOMIC DNA]</scope>
    <source>
        <strain evidence="4">DSM 4771</strain>
    </source>
</reference>
<name>A0A1G8Q7P1_9BACI</name>
<evidence type="ECO:0000256" key="1">
    <source>
        <dbReference type="HAMAP-Rule" id="MF_00226"/>
    </source>
</evidence>
<dbReference type="PANTHER" id="PTHR13939:SF0">
    <property type="entry name" value="NMN AMIDOHYDROLASE-LIKE PROTEIN YFAY"/>
    <property type="match status" value="1"/>
</dbReference>
<comment type="similarity">
    <text evidence="1">Belongs to the CinA family.</text>
</comment>
<sequence>MKQWKTELIGVGTELLLGQIANTNAQWLSEQLAQHGISVYYHIAAGDNMQRLTDIFQTAQSRSNLVIVTGGLGPTDDDLTKEAANELFGQSFRMDETSKGIIEAYYEKNGLTMTSNNYKQAQVFEEAYVLENKEGMAPGQIVEHDGVIWVFLPGVPMEMKYLMTEGFFPYLKERYDLPTEIKSEMLHFIGIGESALEDRLSDRIRVQNNPTIAPLASMGEVGLRLTASADTIEEAKEIISKEKEIVLSRLGDYYYGSDDITIEEKVCELLKSNGSTIAAAESLTGGEFINELIRIPGASHVCAGGMVSYTKEAKEKSLGVSPYVTNRYGTISKECAEEMAERIQQMFRSDIGISFTGVAGPSSSEGHEPGTIYIGVKVGEQRAYHHFYHIQGSREQIRKRAVKKAYQLLFHLLKN</sequence>
<dbReference type="PIRSF" id="PIRSF006728">
    <property type="entry name" value="CinA"/>
    <property type="match status" value="1"/>
</dbReference>
<proteinExistence type="inferred from homology"/>
<dbReference type="InterPro" id="IPR001453">
    <property type="entry name" value="MoaB/Mog_dom"/>
</dbReference>
<dbReference type="AlphaFoldDB" id="A0A1G8Q7P1"/>
<dbReference type="InterPro" id="IPR036425">
    <property type="entry name" value="MoaB/Mog-like_dom_sf"/>
</dbReference>
<keyword evidence="4" id="KW-1185">Reference proteome</keyword>
<dbReference type="OrthoDB" id="9801454at2"/>